<dbReference type="RefSeq" id="XP_014159028.1">
    <property type="nucleotide sequence ID" value="XM_014303553.1"/>
</dbReference>
<sequence length="180" mass="19876">MSTRKHGYVPTSVDVSAKANCATHLPTSTDTVLSDIRESDDDNRPILDPSAGYYWIVTVRTLSQEPRAASIELLVTLTIEQTQRLLNMEPTEEVCGPNPMSWIVQALPPHTFNEETEAAIAQSTSVEALTPTAKECISTHLTDKRMMFVIECYQGLCEHPEVSLTKAYPLQLVPEGVTDS</sequence>
<dbReference type="GeneID" id="25903185"/>
<reference evidence="1 2" key="1">
    <citation type="submission" date="2011-02" db="EMBL/GenBank/DDBJ databases">
        <title>The Genome Sequence of Sphaeroforma arctica JP610.</title>
        <authorList>
            <consortium name="The Broad Institute Genome Sequencing Platform"/>
            <person name="Russ C."/>
            <person name="Cuomo C."/>
            <person name="Young S.K."/>
            <person name="Zeng Q."/>
            <person name="Gargeya S."/>
            <person name="Alvarado L."/>
            <person name="Berlin A."/>
            <person name="Chapman S.B."/>
            <person name="Chen Z."/>
            <person name="Freedman E."/>
            <person name="Gellesch M."/>
            <person name="Goldberg J."/>
            <person name="Griggs A."/>
            <person name="Gujja S."/>
            <person name="Heilman E."/>
            <person name="Heiman D."/>
            <person name="Howarth C."/>
            <person name="Mehta T."/>
            <person name="Neiman D."/>
            <person name="Pearson M."/>
            <person name="Roberts A."/>
            <person name="Saif S."/>
            <person name="Shea T."/>
            <person name="Shenoy N."/>
            <person name="Sisk P."/>
            <person name="Stolte C."/>
            <person name="Sykes S."/>
            <person name="White J."/>
            <person name="Yandava C."/>
            <person name="Burger G."/>
            <person name="Gray M.W."/>
            <person name="Holland P.W.H."/>
            <person name="King N."/>
            <person name="Lang F.B.F."/>
            <person name="Roger A.J."/>
            <person name="Ruiz-Trillo I."/>
            <person name="Haas B."/>
            <person name="Nusbaum C."/>
            <person name="Birren B."/>
        </authorList>
    </citation>
    <scope>NUCLEOTIDE SEQUENCE [LARGE SCALE GENOMIC DNA]</scope>
    <source>
        <strain evidence="1 2">JP610</strain>
    </source>
</reference>
<dbReference type="AlphaFoldDB" id="A0A0L0G8C5"/>
<evidence type="ECO:0000313" key="1">
    <source>
        <dbReference type="EMBL" id="KNC85126.1"/>
    </source>
</evidence>
<protein>
    <submittedName>
        <fullName evidence="1">Uncharacterized protein</fullName>
    </submittedName>
</protein>
<gene>
    <name evidence="1" type="ORF">SARC_02681</name>
</gene>
<proteinExistence type="predicted"/>
<accession>A0A0L0G8C5</accession>
<evidence type="ECO:0000313" key="2">
    <source>
        <dbReference type="Proteomes" id="UP000054560"/>
    </source>
</evidence>
<keyword evidence="2" id="KW-1185">Reference proteome</keyword>
<organism evidence="1 2">
    <name type="scientific">Sphaeroforma arctica JP610</name>
    <dbReference type="NCBI Taxonomy" id="667725"/>
    <lineage>
        <taxon>Eukaryota</taxon>
        <taxon>Ichthyosporea</taxon>
        <taxon>Ichthyophonida</taxon>
        <taxon>Sphaeroforma</taxon>
    </lineage>
</organism>
<dbReference type="Proteomes" id="UP000054560">
    <property type="component" value="Unassembled WGS sequence"/>
</dbReference>
<name>A0A0L0G8C5_9EUKA</name>
<dbReference type="EMBL" id="KQ241719">
    <property type="protein sequence ID" value="KNC85126.1"/>
    <property type="molecule type" value="Genomic_DNA"/>
</dbReference>